<sequence length="62" mass="7054">MSIVKEQPILPGTFCRREINLGRTTVVMTEQDIRNRIEKGIAYEMIADHTQICGPETNKGLH</sequence>
<proteinExistence type="predicted"/>
<gene>
    <name evidence="1" type="ORF">J2W43_003452</name>
</gene>
<dbReference type="AlphaFoldDB" id="A0AAW8MC93"/>
<dbReference type="Proteomes" id="UP001252613">
    <property type="component" value="Unassembled WGS sequence"/>
</dbReference>
<evidence type="ECO:0000313" key="2">
    <source>
        <dbReference type="Proteomes" id="UP001252613"/>
    </source>
</evidence>
<dbReference type="EMBL" id="JAVDVC010000006">
    <property type="protein sequence ID" value="MDR6959455.1"/>
    <property type="molecule type" value="Genomic_DNA"/>
</dbReference>
<evidence type="ECO:0000313" key="1">
    <source>
        <dbReference type="EMBL" id="MDR6959455.1"/>
    </source>
</evidence>
<comment type="caution">
    <text evidence="1">The sequence shown here is derived from an EMBL/GenBank/DDBJ whole genome shotgun (WGS) entry which is preliminary data.</text>
</comment>
<name>A0AAW8MC93_9PSED</name>
<accession>A0AAW8MC93</accession>
<reference evidence="1" key="1">
    <citation type="submission" date="2023-07" db="EMBL/GenBank/DDBJ databases">
        <title>Sorghum-associated microbial communities from plants grown in Nebraska, USA.</title>
        <authorList>
            <person name="Schachtman D."/>
        </authorList>
    </citation>
    <scope>NUCLEOTIDE SEQUENCE</scope>
    <source>
        <strain evidence="1">3432</strain>
    </source>
</reference>
<organism evidence="1 2">
    <name type="scientific">Pseudomonas brassicacearum</name>
    <dbReference type="NCBI Taxonomy" id="930166"/>
    <lineage>
        <taxon>Bacteria</taxon>
        <taxon>Pseudomonadati</taxon>
        <taxon>Pseudomonadota</taxon>
        <taxon>Gammaproteobacteria</taxon>
        <taxon>Pseudomonadales</taxon>
        <taxon>Pseudomonadaceae</taxon>
        <taxon>Pseudomonas</taxon>
    </lineage>
</organism>
<protein>
    <submittedName>
        <fullName evidence="1">Uncharacterized protein</fullName>
    </submittedName>
</protein>